<comment type="caution">
    <text evidence="1">The sequence shown here is derived from an EMBL/GenBank/DDBJ whole genome shotgun (WGS) entry which is preliminary data.</text>
</comment>
<keyword evidence="2" id="KW-1185">Reference proteome</keyword>
<evidence type="ECO:0000313" key="1">
    <source>
        <dbReference type="EMBL" id="MFC5270410.1"/>
    </source>
</evidence>
<dbReference type="EMBL" id="JBHSKT010000003">
    <property type="protein sequence ID" value="MFC5270410.1"/>
    <property type="molecule type" value="Genomic_DNA"/>
</dbReference>
<reference evidence="2" key="1">
    <citation type="journal article" date="2019" name="Int. J. Syst. Evol. Microbiol.">
        <title>The Global Catalogue of Microorganisms (GCM) 10K type strain sequencing project: providing services to taxonomists for standard genome sequencing and annotation.</title>
        <authorList>
            <consortium name="The Broad Institute Genomics Platform"/>
            <consortium name="The Broad Institute Genome Sequencing Center for Infectious Disease"/>
            <person name="Wu L."/>
            <person name="Ma J."/>
        </authorList>
    </citation>
    <scope>NUCLEOTIDE SEQUENCE [LARGE SCALE GENOMIC DNA]</scope>
    <source>
        <strain evidence="2">KACC 12602</strain>
    </source>
</reference>
<dbReference type="Proteomes" id="UP001596161">
    <property type="component" value="Unassembled WGS sequence"/>
</dbReference>
<proteinExistence type="predicted"/>
<protein>
    <submittedName>
        <fullName evidence="1">Uncharacterized protein</fullName>
    </submittedName>
</protein>
<name>A0ABW0EC45_9BACT</name>
<accession>A0ABW0EC45</accession>
<evidence type="ECO:0000313" key="2">
    <source>
        <dbReference type="Proteomes" id="UP001596161"/>
    </source>
</evidence>
<organism evidence="1 2">
    <name type="scientific">Adhaeribacter terreus</name>
    <dbReference type="NCBI Taxonomy" id="529703"/>
    <lineage>
        <taxon>Bacteria</taxon>
        <taxon>Pseudomonadati</taxon>
        <taxon>Bacteroidota</taxon>
        <taxon>Cytophagia</taxon>
        <taxon>Cytophagales</taxon>
        <taxon>Hymenobacteraceae</taxon>
        <taxon>Adhaeribacter</taxon>
    </lineage>
</organism>
<sequence>MKPTLIIFLSVLFNFSVVAQTKMISLAGQRTLKPIQNIEIAEVIDVRDDKSNIGWVQKGLNNKRIQIEFAAGLKEELKWFLITNAAKEGKKVPVIVKVNKFSITESDIGDIEYKAAEVALEFLAQETGQPLYCLLLQTGSSLQTTTLTSEAGGHANLLARVLEDCFTQFSELNFTDLCAAEKQVPPSFLEVNTYNKVDPQTIPMLAAKTPQSGVFMNFQEFKNNAPGYSEVEVTFNKFGNYFETYSGKKIKDFWGYSDGKKTYIRFGGKPSLLFLTKRKDQFTFVANVTTTDKTAVAIGSALGGVAGGIIAQGLTANTHAIEFSIHPLTGMINPVPKARDETDESKISKIVVYRNSKHEKPEPLNIYINDSLAAEINTRAYSEFIFNNSSSEKNICVEANERICQKITPVQGQVLYLQCNLSVKGDGKPVLKRVTEKEAEYYLKIIKYFQSKNPN</sequence>
<dbReference type="RefSeq" id="WP_378016780.1">
    <property type="nucleotide sequence ID" value="NZ_JBHSKT010000003.1"/>
</dbReference>
<gene>
    <name evidence="1" type="ORF">ACFPIB_07310</name>
</gene>